<dbReference type="PANTHER" id="PTHR38590:SF1">
    <property type="entry name" value="BLL0828 PROTEIN"/>
    <property type="match status" value="1"/>
</dbReference>
<dbReference type="OrthoDB" id="9798754at2"/>
<evidence type="ECO:0000313" key="3">
    <source>
        <dbReference type="EMBL" id="RST30329.1"/>
    </source>
</evidence>
<dbReference type="Gene3D" id="3.40.960.10">
    <property type="entry name" value="VSR Endonuclease"/>
    <property type="match status" value="1"/>
</dbReference>
<keyword evidence="4" id="KW-1185">Reference proteome</keyword>
<feature type="region of interest" description="Disordered" evidence="1">
    <location>
        <begin position="1"/>
        <end position="28"/>
    </location>
</feature>
<comment type="caution">
    <text evidence="3">The sequence shown here is derived from an EMBL/GenBank/DDBJ whole genome shotgun (WGS) entry which is preliminary data.</text>
</comment>
<reference evidence="3 4" key="1">
    <citation type="submission" date="2018-12" db="EMBL/GenBank/DDBJ databases">
        <title>Sphingomonas sp. HMF7854 Genome sequencing and assembly.</title>
        <authorList>
            <person name="Cha I."/>
            <person name="Kang H."/>
            <person name="Kim H."/>
            <person name="Kang J."/>
            <person name="Joh K."/>
        </authorList>
    </citation>
    <scope>NUCLEOTIDE SEQUENCE [LARGE SCALE GENOMIC DNA]</scope>
    <source>
        <strain evidence="3 4">HMF7854</strain>
    </source>
</reference>
<dbReference type="InterPro" id="IPR007569">
    <property type="entry name" value="DUF559"/>
</dbReference>
<dbReference type="SUPFAM" id="SSF52980">
    <property type="entry name" value="Restriction endonuclease-like"/>
    <property type="match status" value="1"/>
</dbReference>
<dbReference type="PANTHER" id="PTHR38590">
    <property type="entry name" value="BLL0828 PROTEIN"/>
    <property type="match status" value="1"/>
</dbReference>
<dbReference type="EMBL" id="RWJF01000001">
    <property type="protein sequence ID" value="RST30329.1"/>
    <property type="molecule type" value="Genomic_DNA"/>
</dbReference>
<evidence type="ECO:0000313" key="4">
    <source>
        <dbReference type="Proteomes" id="UP000274661"/>
    </source>
</evidence>
<dbReference type="Pfam" id="PF04480">
    <property type="entry name" value="DUF559"/>
    <property type="match status" value="1"/>
</dbReference>
<feature type="compositionally biased region" description="Basic and acidic residues" evidence="1">
    <location>
        <begin position="1"/>
        <end position="10"/>
    </location>
</feature>
<sequence length="102" mass="11043">MGRGTAREARGGGAVRATRSSMELARRQRRSMSPAELILWRRLKAVPGIRFRRQHAIGPYVADFYCPAAKLVIEVDGNTHDCAEAPAMTSGGTGTCAGLGWR</sequence>
<gene>
    <name evidence="3" type="ORF">HMF7854_05445</name>
</gene>
<name>A0A429V8Q0_9SPHN</name>
<evidence type="ECO:0000256" key="1">
    <source>
        <dbReference type="SAM" id="MobiDB-lite"/>
    </source>
</evidence>
<accession>A0A429V8Q0</accession>
<dbReference type="AlphaFoldDB" id="A0A429V8Q0"/>
<dbReference type="Proteomes" id="UP000274661">
    <property type="component" value="Unassembled WGS sequence"/>
</dbReference>
<feature type="domain" description="DUF559" evidence="2">
    <location>
        <begin position="22"/>
        <end position="84"/>
    </location>
</feature>
<proteinExistence type="predicted"/>
<protein>
    <submittedName>
        <fullName evidence="3">DUF559 domain-containing protein</fullName>
    </submittedName>
</protein>
<dbReference type="InterPro" id="IPR047216">
    <property type="entry name" value="Endonuclease_DUF559_bact"/>
</dbReference>
<dbReference type="InterPro" id="IPR011335">
    <property type="entry name" value="Restrct_endonuc-II-like"/>
</dbReference>
<organism evidence="3 4">
    <name type="scientific">Sphingomonas ginkgonis</name>
    <dbReference type="NCBI Taxonomy" id="2315330"/>
    <lineage>
        <taxon>Bacteria</taxon>
        <taxon>Pseudomonadati</taxon>
        <taxon>Pseudomonadota</taxon>
        <taxon>Alphaproteobacteria</taxon>
        <taxon>Sphingomonadales</taxon>
        <taxon>Sphingomonadaceae</taxon>
        <taxon>Sphingomonas</taxon>
    </lineage>
</organism>
<evidence type="ECO:0000259" key="2">
    <source>
        <dbReference type="Pfam" id="PF04480"/>
    </source>
</evidence>